<dbReference type="Pfam" id="PF06808">
    <property type="entry name" value="DctM"/>
    <property type="match status" value="1"/>
</dbReference>
<keyword evidence="5 7" id="KW-1133">Transmembrane helix</keyword>
<feature type="transmembrane region" description="Helical" evidence="7">
    <location>
        <begin position="394"/>
        <end position="415"/>
    </location>
</feature>
<comment type="similarity">
    <text evidence="7">Belongs to the TRAP transporter large permease family.</text>
</comment>
<comment type="subunit">
    <text evidence="7">The complex comprises the extracytoplasmic solute receptor protein and the two transmembrane proteins.</text>
</comment>
<dbReference type="PANTHER" id="PTHR33362">
    <property type="entry name" value="SIALIC ACID TRAP TRANSPORTER PERMEASE PROTEIN SIAT-RELATED"/>
    <property type="match status" value="1"/>
</dbReference>
<dbReference type="PIRSF" id="PIRSF006066">
    <property type="entry name" value="HI0050"/>
    <property type="match status" value="1"/>
</dbReference>
<dbReference type="EMBL" id="JAHOPB010000001">
    <property type="protein sequence ID" value="MBU8873803.1"/>
    <property type="molecule type" value="Genomic_DNA"/>
</dbReference>
<evidence type="ECO:0000256" key="6">
    <source>
        <dbReference type="ARBA" id="ARBA00023136"/>
    </source>
</evidence>
<dbReference type="InterPro" id="IPR004681">
    <property type="entry name" value="TRAP_DctM"/>
</dbReference>
<feature type="transmembrane region" description="Helical" evidence="7">
    <location>
        <begin position="135"/>
        <end position="158"/>
    </location>
</feature>
<evidence type="ECO:0000256" key="1">
    <source>
        <dbReference type="ARBA" id="ARBA00004429"/>
    </source>
</evidence>
<feature type="transmembrane region" description="Helical" evidence="7">
    <location>
        <begin position="215"/>
        <end position="236"/>
    </location>
</feature>
<name>A0ABS6IGS9_9HYPH</name>
<keyword evidence="2" id="KW-1003">Cell membrane</keyword>
<feature type="transmembrane region" description="Helical" evidence="7">
    <location>
        <begin position="170"/>
        <end position="195"/>
    </location>
</feature>
<gene>
    <name evidence="9" type="ORF">KQ910_08510</name>
</gene>
<feature type="transmembrane region" description="Helical" evidence="7">
    <location>
        <begin position="78"/>
        <end position="96"/>
    </location>
</feature>
<protein>
    <recommendedName>
        <fullName evidence="7">TRAP transporter large permease protein</fullName>
    </recommendedName>
</protein>
<evidence type="ECO:0000313" key="9">
    <source>
        <dbReference type="EMBL" id="MBU8873803.1"/>
    </source>
</evidence>
<dbReference type="RefSeq" id="WP_216958304.1">
    <property type="nucleotide sequence ID" value="NZ_JAHOPB010000001.1"/>
</dbReference>
<evidence type="ECO:0000256" key="7">
    <source>
        <dbReference type="RuleBase" id="RU369079"/>
    </source>
</evidence>
<feature type="transmembrane region" description="Helical" evidence="7">
    <location>
        <begin position="102"/>
        <end position="123"/>
    </location>
</feature>
<keyword evidence="6 7" id="KW-0472">Membrane</keyword>
<comment type="caution">
    <text evidence="9">The sequence shown here is derived from an EMBL/GenBank/DDBJ whole genome shotgun (WGS) entry which is preliminary data.</text>
</comment>
<comment type="caution">
    <text evidence="7">Lacks conserved residue(s) required for the propagation of feature annotation.</text>
</comment>
<comment type="function">
    <text evidence="7">Part of the tripartite ATP-independent periplasmic (TRAP) transport system.</text>
</comment>
<evidence type="ECO:0000259" key="8">
    <source>
        <dbReference type="Pfam" id="PF06808"/>
    </source>
</evidence>
<keyword evidence="4 7" id="KW-0812">Transmembrane</keyword>
<keyword evidence="7" id="KW-0813">Transport</keyword>
<keyword evidence="10" id="KW-1185">Reference proteome</keyword>
<evidence type="ECO:0000256" key="2">
    <source>
        <dbReference type="ARBA" id="ARBA00022475"/>
    </source>
</evidence>
<dbReference type="PANTHER" id="PTHR33362:SF5">
    <property type="entry name" value="C4-DICARBOXYLATE TRAP TRANSPORTER LARGE PERMEASE PROTEIN DCTM"/>
    <property type="match status" value="1"/>
</dbReference>
<evidence type="ECO:0000313" key="10">
    <source>
        <dbReference type="Proteomes" id="UP000727907"/>
    </source>
</evidence>
<keyword evidence="3 7" id="KW-0997">Cell inner membrane</keyword>
<dbReference type="NCBIfam" id="TIGR00786">
    <property type="entry name" value="dctM"/>
    <property type="match status" value="1"/>
</dbReference>
<feature type="domain" description="TRAP C4-dicarboxylate transport system permease DctM subunit" evidence="8">
    <location>
        <begin position="7"/>
        <end position="417"/>
    </location>
</feature>
<sequence>MLGTALLLLIALLAVSVPVAAVMGVLGLALNQFFSSIPLYLAMGDIVWNASSEYILIAIPMFVMLGEILLRSGIAHRVYAAIATWLSWLPGGLMHANIGTCAMFAATSGSSVATAATVGVVALPQVKIRGYDEPLFLGTLAAGGTLGILIPPSINFILYGLLTQTSVPRLYLAGMIPGLLLTAFFMAIVLIYCLVSPAKGGTPVESSWRDRLRSLKDLVAPLFIFGVVVGSIYAGWATPTEAASMGVFAALVLAAWERALSWPMMKAVFEGTMRTTAMIMLIIIAAQFLNFVLANIGVTDGVAKAIEALGLGKFGTMLLLIVFYLILGCFMETISMMILTTPFVFPIVVGLGWDPIWWGIVLTILIEAALVTPPVGLNLYVVQSLRTTGAIADVIRGALPFVGAMLALILLLMAFPDIALGLPRWVMGGS</sequence>
<dbReference type="Proteomes" id="UP000727907">
    <property type="component" value="Unassembled WGS sequence"/>
</dbReference>
<evidence type="ECO:0000256" key="5">
    <source>
        <dbReference type="ARBA" id="ARBA00022989"/>
    </source>
</evidence>
<feature type="transmembrane region" description="Helical" evidence="7">
    <location>
        <begin position="277"/>
        <end position="296"/>
    </location>
</feature>
<evidence type="ECO:0000256" key="3">
    <source>
        <dbReference type="ARBA" id="ARBA00022519"/>
    </source>
</evidence>
<organism evidence="9 10">
    <name type="scientific">Reyranella humidisoli</name>
    <dbReference type="NCBI Taxonomy" id="2849149"/>
    <lineage>
        <taxon>Bacteria</taxon>
        <taxon>Pseudomonadati</taxon>
        <taxon>Pseudomonadota</taxon>
        <taxon>Alphaproteobacteria</taxon>
        <taxon>Hyphomicrobiales</taxon>
        <taxon>Reyranellaceae</taxon>
        <taxon>Reyranella</taxon>
    </lineage>
</organism>
<evidence type="ECO:0000256" key="4">
    <source>
        <dbReference type="ARBA" id="ARBA00022692"/>
    </source>
</evidence>
<dbReference type="InterPro" id="IPR010656">
    <property type="entry name" value="DctM"/>
</dbReference>
<reference evidence="9 10" key="1">
    <citation type="submission" date="2021-06" db="EMBL/GenBank/DDBJ databases">
        <authorList>
            <person name="Lee D.H."/>
        </authorList>
    </citation>
    <scope>NUCLEOTIDE SEQUENCE [LARGE SCALE GENOMIC DNA]</scope>
    <source>
        <strain evidence="9 10">MMS21-HV4-11</strain>
    </source>
</reference>
<accession>A0ABS6IGS9</accession>
<comment type="subcellular location">
    <subcellularLocation>
        <location evidence="1 7">Cell inner membrane</location>
        <topology evidence="1 7">Multi-pass membrane protein</topology>
    </subcellularLocation>
</comment>
<feature type="transmembrane region" description="Helical" evidence="7">
    <location>
        <begin position="359"/>
        <end position="382"/>
    </location>
</feature>
<feature type="transmembrane region" description="Helical" evidence="7">
    <location>
        <begin position="37"/>
        <end position="66"/>
    </location>
</feature>
<proteinExistence type="inferred from homology"/>